<evidence type="ECO:0000256" key="5">
    <source>
        <dbReference type="SAM" id="Phobius"/>
    </source>
</evidence>
<feature type="transmembrane region" description="Helical" evidence="5">
    <location>
        <begin position="216"/>
        <end position="234"/>
    </location>
</feature>
<evidence type="ECO:0000256" key="4">
    <source>
        <dbReference type="SAM" id="MobiDB-lite"/>
    </source>
</evidence>
<dbReference type="Gene3D" id="2.40.50.140">
    <property type="entry name" value="Nucleic acid-binding proteins"/>
    <property type="match status" value="1"/>
</dbReference>
<dbReference type="AlphaFoldDB" id="A0A504XQP7"/>
<dbReference type="VEuPathDB" id="TriTrypDB:LDHU3_16.1440"/>
<dbReference type="InterPro" id="IPR012340">
    <property type="entry name" value="NA-bd_OB-fold"/>
</dbReference>
<dbReference type="VEuPathDB" id="TriTrypDB:LDHU3_16.1430"/>
<evidence type="ECO:0000313" key="7">
    <source>
        <dbReference type="EMBL" id="TPP51131.1"/>
    </source>
</evidence>
<dbReference type="SUPFAM" id="SSF50249">
    <property type="entry name" value="Nucleic acid-binding proteins"/>
    <property type="match status" value="1"/>
</dbReference>
<feature type="region of interest" description="Disordered" evidence="4">
    <location>
        <begin position="1"/>
        <end position="25"/>
    </location>
</feature>
<dbReference type="EMBL" id="RHLC01000028">
    <property type="protein sequence ID" value="TPP51131.1"/>
    <property type="molecule type" value="Genomic_DNA"/>
</dbReference>
<dbReference type="PROSITE" id="PS50886">
    <property type="entry name" value="TRBD"/>
    <property type="match status" value="1"/>
</dbReference>
<keyword evidence="5" id="KW-0472">Membrane</keyword>
<keyword evidence="1 3" id="KW-0820">tRNA-binding</keyword>
<accession>A0A504XQP7</accession>
<evidence type="ECO:0000259" key="6">
    <source>
        <dbReference type="PROSITE" id="PS50886"/>
    </source>
</evidence>
<comment type="caution">
    <text evidence="7">The sequence shown here is derived from an EMBL/GenBank/DDBJ whole genome shotgun (WGS) entry which is preliminary data.</text>
</comment>
<dbReference type="Proteomes" id="UP000318447">
    <property type="component" value="Unassembled WGS sequence"/>
</dbReference>
<evidence type="ECO:0000256" key="1">
    <source>
        <dbReference type="ARBA" id="ARBA00022555"/>
    </source>
</evidence>
<dbReference type="PANTHER" id="PTHR11586:SF33">
    <property type="entry name" value="AMINOACYL TRNA SYNTHASE COMPLEX-INTERACTING MULTIFUNCTIONAL PROTEIN 1"/>
    <property type="match status" value="1"/>
</dbReference>
<dbReference type="InterPro" id="IPR002547">
    <property type="entry name" value="tRNA-bd_dom"/>
</dbReference>
<feature type="compositionally biased region" description="Polar residues" evidence="4">
    <location>
        <begin position="1"/>
        <end position="10"/>
    </location>
</feature>
<evidence type="ECO:0000256" key="2">
    <source>
        <dbReference type="ARBA" id="ARBA00022884"/>
    </source>
</evidence>
<reference evidence="8" key="1">
    <citation type="submission" date="2019-02" db="EMBL/GenBank/DDBJ databases">
        <title>FDA dAtabase for Regulatory Grade micrObial Sequences (FDA-ARGOS): Supporting development and validation of Infectious Disease Dx tests.</title>
        <authorList>
            <person name="Duncan R."/>
            <person name="Fisher C."/>
            <person name="Tallon L."/>
            <person name="Sadzewicz L."/>
            <person name="Sengamalay N."/>
            <person name="Ott S."/>
            <person name="Godinez A."/>
            <person name="Nagaraj S."/>
            <person name="Vavikolanu K."/>
            <person name="Nadendla S."/>
            <person name="Aluvathingal J."/>
            <person name="Sichtig H."/>
        </authorList>
    </citation>
    <scope>NUCLEOTIDE SEQUENCE [LARGE SCALE GENOMIC DNA]</scope>
    <source>
        <strain evidence="8">FDAARGOS_361</strain>
    </source>
</reference>
<dbReference type="VEuPathDB" id="TriTrypDB:LdCL_160016800"/>
<dbReference type="PANTHER" id="PTHR11586">
    <property type="entry name" value="TRNA-AMINOACYLATION COFACTOR ARC1 FAMILY MEMBER"/>
    <property type="match status" value="1"/>
</dbReference>
<gene>
    <name evidence="7" type="ORF">CGC21_24815</name>
</gene>
<feature type="compositionally biased region" description="Low complexity" evidence="4">
    <location>
        <begin position="101"/>
        <end position="111"/>
    </location>
</feature>
<feature type="region of interest" description="Disordered" evidence="4">
    <location>
        <begin position="87"/>
        <end position="159"/>
    </location>
</feature>
<proteinExistence type="predicted"/>
<dbReference type="Pfam" id="PF01588">
    <property type="entry name" value="tRNA_bind"/>
    <property type="match status" value="1"/>
</dbReference>
<keyword evidence="5" id="KW-0812">Transmembrane</keyword>
<feature type="region of interest" description="Disordered" evidence="4">
    <location>
        <begin position="471"/>
        <end position="491"/>
    </location>
</feature>
<sequence length="677" mass="72779">MPASSQQAGQQRHRSLQDGLVRDSNGRRDVAIHRIYSSDYHAPTCAGLPHLGQQVTYRRATGMKAVTYRSVWQIKKTRCTWENDRATAGEHRRGGSGQPPLSSSASTLSSSQPFTPSYWTRDERPAPHGRDSSNTESGSFPYANSHISNNGPVKEVPLTRPARRGGASWMEIWSFSTLTMLICAAVCALVTGIMAASYNNSEVNEGDGTTRLTAGFALFTVVMVIALVTFIALGGPTEARLHLSCPPAVEESRLTVLRGGSDEEEAQMATQQQAPPSSPYYMDYADSQVAQEHIGAGDTGGMNVAQDILIATPGRLPRLSRKRMAATTRLSGSPMASSAHEAADAGSGDVDMAGVQVLESSVDFMSLFYCHLTSCPPHGPFVYYAAMTLLRRAKRRNDAMGSDGAAAVLRALTIPNVMALIEKRYDTSHLSNWPLLYVPAEIRSADGRLLRRSVPYVESWIAELTPKPVASAAGAAPAPKGKAKGGAASTGTENATAMSRCCFAVGKVLEVSRHPESEKLYIEKIDLGAELNMLSNNEPRTILSGLQEFVKEEDFVNRLVLVIANLEPRKIGGIPSAGMVLCASTGEDPHDPALAGQGERKVVLLDIPEGTAVGERVVFEGHDMPYEPVLKKKLAKNFEEVMKDVCSSADGVVCWQGKPFQTSAGVIKASLCNARIS</sequence>
<feature type="compositionally biased region" description="Low complexity" evidence="4">
    <location>
        <begin position="471"/>
        <end position="480"/>
    </location>
</feature>
<organism evidence="7 8">
    <name type="scientific">Leishmania donovani</name>
    <dbReference type="NCBI Taxonomy" id="5661"/>
    <lineage>
        <taxon>Eukaryota</taxon>
        <taxon>Discoba</taxon>
        <taxon>Euglenozoa</taxon>
        <taxon>Kinetoplastea</taxon>
        <taxon>Metakinetoplastina</taxon>
        <taxon>Trypanosomatida</taxon>
        <taxon>Trypanosomatidae</taxon>
        <taxon>Leishmaniinae</taxon>
        <taxon>Leishmania</taxon>
    </lineage>
</organism>
<keyword evidence="5" id="KW-1133">Transmembrane helix</keyword>
<dbReference type="VEuPathDB" id="TriTrypDB:LdBPK_161170.1"/>
<dbReference type="VEuPathDB" id="TriTrypDB:LdCL_160016700"/>
<feature type="compositionally biased region" description="Basic and acidic residues" evidence="4">
    <location>
        <begin position="120"/>
        <end position="133"/>
    </location>
</feature>
<evidence type="ECO:0000313" key="8">
    <source>
        <dbReference type="Proteomes" id="UP000318447"/>
    </source>
</evidence>
<dbReference type="InterPro" id="IPR051270">
    <property type="entry name" value="Tyrosine-tRNA_ligase_regulator"/>
</dbReference>
<feature type="domain" description="TRNA-binding" evidence="6">
    <location>
        <begin position="497"/>
        <end position="618"/>
    </location>
</feature>
<dbReference type="CDD" id="cd02799">
    <property type="entry name" value="tRNA_bind_EMAP-II_like"/>
    <property type="match status" value="1"/>
</dbReference>
<dbReference type="GO" id="GO:0000049">
    <property type="term" value="F:tRNA binding"/>
    <property type="evidence" value="ECO:0007669"/>
    <property type="project" value="UniProtKB-UniRule"/>
</dbReference>
<evidence type="ECO:0000256" key="3">
    <source>
        <dbReference type="PROSITE-ProRule" id="PRU00209"/>
    </source>
</evidence>
<feature type="transmembrane region" description="Helical" evidence="5">
    <location>
        <begin position="172"/>
        <end position="196"/>
    </location>
</feature>
<protein>
    <submittedName>
        <fullName evidence="7">Putative tRNA binding domain family protein</fullName>
    </submittedName>
</protein>
<keyword evidence="2 3" id="KW-0694">RNA-binding</keyword>
<dbReference type="FunFam" id="2.40.50.140:FF:000442">
    <property type="entry name" value="Tyrosyl or methionyl-tRNA synthetase-like protein"/>
    <property type="match status" value="1"/>
</dbReference>
<name>A0A504XQP7_LEIDO</name>